<feature type="compositionally biased region" description="Polar residues" evidence="1">
    <location>
        <begin position="1"/>
        <end position="49"/>
    </location>
</feature>
<name>A0A9P3HAY4_9FUNG</name>
<sequence length="372" mass="41516">MLHSPITTSSPQFSITSACTSRPTSASGTRPKSIKMSQGSKQASSNAINIPSPPLTPHQGYSWDRHRGNHGDHDHEDGEQEDLDDSIFSSRFRHRRENEFTTMEDELSLAYSILRQATSAPSKLSHLQFRASTSGPSLGFTFGSNLSSKREKAKEDRESYAYFMKMMEEDYWKSVSTIRSTYFFDGIGRGGGFLAIPHLASHGNAKTNVICRLLEAWLTKKLVEPTISDSIPVLEDNIQSSVQSIERHLKADPRVWAGISQAFIHIRCGHVFMLDACCDDQTIVHLGADEFYQEYPLFVDVEIKMHGDTRCPSTTNPTEVLIAFQNVVNRNKGPESEQPFVHRATITESTIPVEGTTSSTTTSTPLQKQDRV</sequence>
<evidence type="ECO:0000313" key="2">
    <source>
        <dbReference type="EMBL" id="GJJ73356.1"/>
    </source>
</evidence>
<comment type="caution">
    <text evidence="2">The sequence shown here is derived from an EMBL/GenBank/DDBJ whole genome shotgun (WGS) entry which is preliminary data.</text>
</comment>
<dbReference type="Proteomes" id="UP000827284">
    <property type="component" value="Unassembled WGS sequence"/>
</dbReference>
<feature type="compositionally biased region" description="Basic and acidic residues" evidence="1">
    <location>
        <begin position="63"/>
        <end position="76"/>
    </location>
</feature>
<dbReference type="OrthoDB" id="5590091at2759"/>
<gene>
    <name evidence="2" type="ORF">EMPS_05714</name>
</gene>
<accession>A0A9P3HAY4</accession>
<keyword evidence="3" id="KW-1185">Reference proteome</keyword>
<dbReference type="EMBL" id="BQFW01000008">
    <property type="protein sequence ID" value="GJJ73356.1"/>
    <property type="molecule type" value="Genomic_DNA"/>
</dbReference>
<reference evidence="2" key="2">
    <citation type="journal article" date="2022" name="Microbiol. Resour. Announc.">
        <title>Whole-Genome Sequence of Entomortierella parvispora E1425, a Mucoromycotan Fungus Associated with Burkholderiaceae-Related Endosymbiotic Bacteria.</title>
        <authorList>
            <person name="Herlambang A."/>
            <person name="Guo Y."/>
            <person name="Takashima Y."/>
            <person name="Narisawa K."/>
            <person name="Ohta H."/>
            <person name="Nishizawa T."/>
        </authorList>
    </citation>
    <scope>NUCLEOTIDE SEQUENCE</scope>
    <source>
        <strain evidence="2">E1425</strain>
    </source>
</reference>
<protein>
    <submittedName>
        <fullName evidence="2">Uncharacterized protein</fullName>
    </submittedName>
</protein>
<organism evidence="2 3">
    <name type="scientific">Entomortierella parvispora</name>
    <dbReference type="NCBI Taxonomy" id="205924"/>
    <lineage>
        <taxon>Eukaryota</taxon>
        <taxon>Fungi</taxon>
        <taxon>Fungi incertae sedis</taxon>
        <taxon>Mucoromycota</taxon>
        <taxon>Mortierellomycotina</taxon>
        <taxon>Mortierellomycetes</taxon>
        <taxon>Mortierellales</taxon>
        <taxon>Mortierellaceae</taxon>
        <taxon>Entomortierella</taxon>
    </lineage>
</organism>
<evidence type="ECO:0000313" key="3">
    <source>
        <dbReference type="Proteomes" id="UP000827284"/>
    </source>
</evidence>
<evidence type="ECO:0000256" key="1">
    <source>
        <dbReference type="SAM" id="MobiDB-lite"/>
    </source>
</evidence>
<dbReference type="AlphaFoldDB" id="A0A9P3HAY4"/>
<feature type="region of interest" description="Disordered" evidence="1">
    <location>
        <begin position="347"/>
        <end position="372"/>
    </location>
</feature>
<proteinExistence type="predicted"/>
<feature type="region of interest" description="Disordered" evidence="1">
    <location>
        <begin position="1"/>
        <end position="89"/>
    </location>
</feature>
<reference evidence="2" key="1">
    <citation type="submission" date="2021-11" db="EMBL/GenBank/DDBJ databases">
        <authorList>
            <person name="Herlambang A."/>
            <person name="Guo Y."/>
            <person name="Takashima Y."/>
            <person name="Nishizawa T."/>
        </authorList>
    </citation>
    <scope>NUCLEOTIDE SEQUENCE</scope>
    <source>
        <strain evidence="2">E1425</strain>
    </source>
</reference>